<comment type="caution">
    <text evidence="1">The sequence shown here is derived from an EMBL/GenBank/DDBJ whole genome shotgun (WGS) entry which is preliminary data.</text>
</comment>
<dbReference type="Proteomes" id="UP001589836">
    <property type="component" value="Unassembled WGS sequence"/>
</dbReference>
<dbReference type="EMBL" id="JBHLTP010000012">
    <property type="protein sequence ID" value="MFC0525003.1"/>
    <property type="molecule type" value="Genomic_DNA"/>
</dbReference>
<sequence>MYSVTLREETINVVYDKFIQTHPELIVYYDEEKLEHIRQDTQYHIEQLEAAAMYKMDSIFLDYVEWVNGVLTARGIATSMLINCFVWMKEVLEKHTQTKEHTYYTDLLTKGIHILTKSSTLK</sequence>
<protein>
    <submittedName>
        <fullName evidence="1">Uncharacterized protein</fullName>
    </submittedName>
</protein>
<gene>
    <name evidence="1" type="ORF">ACFFGV_15595</name>
</gene>
<keyword evidence="2" id="KW-1185">Reference proteome</keyword>
<dbReference type="RefSeq" id="WP_377349674.1">
    <property type="nucleotide sequence ID" value="NZ_JBHLTP010000012.1"/>
</dbReference>
<proteinExistence type="predicted"/>
<evidence type="ECO:0000313" key="2">
    <source>
        <dbReference type="Proteomes" id="UP001589836"/>
    </source>
</evidence>
<evidence type="ECO:0000313" key="1">
    <source>
        <dbReference type="EMBL" id="MFC0525003.1"/>
    </source>
</evidence>
<organism evidence="1 2">
    <name type="scientific">Pontibacillus salicampi</name>
    <dbReference type="NCBI Taxonomy" id="1449801"/>
    <lineage>
        <taxon>Bacteria</taxon>
        <taxon>Bacillati</taxon>
        <taxon>Bacillota</taxon>
        <taxon>Bacilli</taxon>
        <taxon>Bacillales</taxon>
        <taxon>Bacillaceae</taxon>
        <taxon>Pontibacillus</taxon>
    </lineage>
</organism>
<reference evidence="1 2" key="1">
    <citation type="submission" date="2024-09" db="EMBL/GenBank/DDBJ databases">
        <authorList>
            <person name="Sun Q."/>
            <person name="Mori K."/>
        </authorList>
    </citation>
    <scope>NUCLEOTIDE SEQUENCE [LARGE SCALE GENOMIC DNA]</scope>
    <source>
        <strain evidence="1 2">NCAIM B.02529</strain>
    </source>
</reference>
<accession>A0ABV6LRY2</accession>
<name>A0ABV6LRY2_9BACI</name>